<dbReference type="RefSeq" id="WP_134363416.1">
    <property type="nucleotide sequence ID" value="NZ_SOGJ01000022.1"/>
</dbReference>
<reference evidence="3 4" key="1">
    <citation type="submission" date="2019-03" db="EMBL/GenBank/DDBJ databases">
        <title>Genomics of glacier-inhabiting Cryobacterium strains.</title>
        <authorList>
            <person name="Liu Q."/>
            <person name="Xin Y.-H."/>
        </authorList>
    </citation>
    <scope>NUCLEOTIDE SEQUENCE [LARGE SCALE GENOMIC DNA]</scope>
    <source>
        <strain evidence="3 4">TMT4-23</strain>
    </source>
</reference>
<dbReference type="PANTHER" id="PTHR43000">
    <property type="entry name" value="DTDP-D-GLUCOSE 4,6-DEHYDRATASE-RELATED"/>
    <property type="match status" value="1"/>
</dbReference>
<dbReference type="Gene3D" id="3.40.50.720">
    <property type="entry name" value="NAD(P)-binding Rossmann-like Domain"/>
    <property type="match status" value="1"/>
</dbReference>
<comment type="similarity">
    <text evidence="1">Belongs to the NAD(P)-dependent epimerase/dehydratase family.</text>
</comment>
<keyword evidence="4" id="KW-1185">Reference proteome</keyword>
<dbReference type="Proteomes" id="UP000298355">
    <property type="component" value="Unassembled WGS sequence"/>
</dbReference>
<protein>
    <submittedName>
        <fullName evidence="3">NAD-dependent epimerase/dehydratase family protein</fullName>
    </submittedName>
</protein>
<dbReference type="EMBL" id="SOGJ01000022">
    <property type="protein sequence ID" value="TFC97872.1"/>
    <property type="molecule type" value="Genomic_DNA"/>
</dbReference>
<evidence type="ECO:0000313" key="4">
    <source>
        <dbReference type="Proteomes" id="UP000298355"/>
    </source>
</evidence>
<organism evidence="3 4">
    <name type="scientific">Cryobacterium breve</name>
    <dbReference type="NCBI Taxonomy" id="1259258"/>
    <lineage>
        <taxon>Bacteria</taxon>
        <taxon>Bacillati</taxon>
        <taxon>Actinomycetota</taxon>
        <taxon>Actinomycetes</taxon>
        <taxon>Micrococcales</taxon>
        <taxon>Microbacteriaceae</taxon>
        <taxon>Cryobacterium</taxon>
    </lineage>
</organism>
<evidence type="ECO:0000259" key="2">
    <source>
        <dbReference type="Pfam" id="PF01370"/>
    </source>
</evidence>
<gene>
    <name evidence="3" type="ORF">E3O65_09075</name>
</gene>
<accession>A0ABY2IZ65</accession>
<dbReference type="InterPro" id="IPR036291">
    <property type="entry name" value="NAD(P)-bd_dom_sf"/>
</dbReference>
<proteinExistence type="inferred from homology"/>
<name>A0ABY2IZ65_9MICO</name>
<evidence type="ECO:0000256" key="1">
    <source>
        <dbReference type="ARBA" id="ARBA00007637"/>
    </source>
</evidence>
<dbReference type="Pfam" id="PF01370">
    <property type="entry name" value="Epimerase"/>
    <property type="match status" value="1"/>
</dbReference>
<sequence>MKILVTGSNGFVGRHLTSHLENLGHTVGRGVRSPGSAPERTTEVVIGDLSGATDWTGLLHGFDVVIHLAARVHVMNDTSADPLSEFRRVNSLATAALARAAAAQGVRRLVFLSSIKVNGESTSGVGFTASDRPVPSDPYGISKHEAEIELRKVERDSDLDVVIVRTPLVYGPGVKGNFAKMLSLVRVGVPLPLGALRNRRTMVSVWNLVDLLEKCASDPRAAGALILAGDAFSPSTPQLLREMTSAMGRKSRVFPLPLAVMRLGGRLTGKAPIVSRLTESLEVVPGSSSTEWGWKPPHAFADSILRTVSWYLEDRKLETGGRTN</sequence>
<evidence type="ECO:0000313" key="3">
    <source>
        <dbReference type="EMBL" id="TFC97872.1"/>
    </source>
</evidence>
<dbReference type="SUPFAM" id="SSF51735">
    <property type="entry name" value="NAD(P)-binding Rossmann-fold domains"/>
    <property type="match status" value="1"/>
</dbReference>
<dbReference type="InterPro" id="IPR001509">
    <property type="entry name" value="Epimerase_deHydtase"/>
</dbReference>
<feature type="domain" description="NAD-dependent epimerase/dehydratase" evidence="2">
    <location>
        <begin position="3"/>
        <end position="219"/>
    </location>
</feature>
<comment type="caution">
    <text evidence="3">The sequence shown here is derived from an EMBL/GenBank/DDBJ whole genome shotgun (WGS) entry which is preliminary data.</text>
</comment>